<evidence type="ECO:0000313" key="1">
    <source>
        <dbReference type="EMBL" id="OFV65786.1"/>
    </source>
</evidence>
<evidence type="ECO:0000313" key="2">
    <source>
        <dbReference type="Proteomes" id="UP000185779"/>
    </source>
</evidence>
<dbReference type="Pfam" id="PF20116">
    <property type="entry name" value="DUF6506"/>
    <property type="match status" value="1"/>
</dbReference>
<dbReference type="AlphaFoldDB" id="A0A1F2P505"/>
<sequence>MAFKVLFLAHAPDAEAEKHRCVIETPKYYKLFVVVVKDQEQAIEVCKKVVKEEGIQSILLCPGFTHRDIAEISEAIGENVGVFVARGDGPSNRISMEVMRREGWFSEKGRE</sequence>
<protein>
    <submittedName>
        <fullName evidence="1">Uncharacterized protein</fullName>
    </submittedName>
</protein>
<dbReference type="EMBL" id="LYOR01000006">
    <property type="protein sequence ID" value="OFV65786.1"/>
    <property type="molecule type" value="Genomic_DNA"/>
</dbReference>
<name>A0A1F2P505_9EURY</name>
<comment type="caution">
    <text evidence="1">The sequence shown here is derived from an EMBL/GenBank/DDBJ whole genome shotgun (WGS) entry which is preliminary data.</text>
</comment>
<dbReference type="STRING" id="1839936.SBU_001195"/>
<organism evidence="1 2">
    <name type="scientific">Candidatus Syntropharchaeum butanivorans</name>
    <dbReference type="NCBI Taxonomy" id="1839936"/>
    <lineage>
        <taxon>Archaea</taxon>
        <taxon>Methanobacteriati</taxon>
        <taxon>Methanobacteriota</taxon>
        <taxon>Stenosarchaea group</taxon>
        <taxon>Methanomicrobia</taxon>
        <taxon>Methanosarcinales</taxon>
        <taxon>ANME-2 cluster</taxon>
        <taxon>Candidatus Syntropharchaeum</taxon>
    </lineage>
</organism>
<dbReference type="InterPro" id="IPR045441">
    <property type="entry name" value="DUF6506"/>
</dbReference>
<accession>A0A1F2P505</accession>
<proteinExistence type="predicted"/>
<reference evidence="1" key="1">
    <citation type="submission" date="2016-05" db="EMBL/GenBank/DDBJ databases">
        <title>Microbial consortia oxidize butane by reversing methanogenesis.</title>
        <authorList>
            <person name="Laso-Perez R."/>
            <person name="Richter M."/>
            <person name="Wegener G."/>
            <person name="Musat F."/>
        </authorList>
    </citation>
    <scope>NUCLEOTIDE SEQUENCE [LARGE SCALE GENOMIC DNA]</scope>
    <source>
        <strain evidence="1">BOX1</strain>
    </source>
</reference>
<dbReference type="Proteomes" id="UP000185779">
    <property type="component" value="Unassembled WGS sequence"/>
</dbReference>
<gene>
    <name evidence="1" type="ORF">SBU_001195</name>
</gene>
<keyword evidence="2" id="KW-1185">Reference proteome</keyword>